<dbReference type="Proteomes" id="UP000027093">
    <property type="component" value="Chromosome"/>
</dbReference>
<keyword evidence="1" id="KW-0472">Membrane</keyword>
<evidence type="ECO:0008006" key="4">
    <source>
        <dbReference type="Google" id="ProtNLM"/>
    </source>
</evidence>
<keyword evidence="3" id="KW-1185">Reference proteome</keyword>
<protein>
    <recommendedName>
        <fullName evidence="4">Transmembrane protein</fullName>
    </recommendedName>
</protein>
<name>A0A060HL92_9ARCH</name>
<feature type="transmembrane region" description="Helical" evidence="1">
    <location>
        <begin position="43"/>
        <end position="64"/>
    </location>
</feature>
<feature type="transmembrane region" description="Helical" evidence="1">
    <location>
        <begin position="70"/>
        <end position="87"/>
    </location>
</feature>
<dbReference type="STRING" id="926571.NVIE_030070"/>
<dbReference type="KEGG" id="nvn:NVIE_030070"/>
<sequence>MCVHLMAREAIKTLASRKPNGLSNGAAAIEGVLSSKPKVQMPGAARVGIALLIVGGLVVGLGTYYDRGAVSLYGLGMVAGGFVLYLASSIRAKRRVR</sequence>
<evidence type="ECO:0000256" key="1">
    <source>
        <dbReference type="SAM" id="Phobius"/>
    </source>
</evidence>
<gene>
    <name evidence="2" type="ORF">NVIE_030070</name>
</gene>
<dbReference type="AlphaFoldDB" id="A0A060HL92"/>
<dbReference type="EMBL" id="CP007536">
    <property type="protein sequence ID" value="AIC17284.1"/>
    <property type="molecule type" value="Genomic_DNA"/>
</dbReference>
<accession>A0A060HL92</accession>
<keyword evidence="1" id="KW-1133">Transmembrane helix</keyword>
<evidence type="ECO:0000313" key="2">
    <source>
        <dbReference type="EMBL" id="AIC17284.1"/>
    </source>
</evidence>
<organism evidence="2 3">
    <name type="scientific">Nitrososphaera viennensis EN76</name>
    <dbReference type="NCBI Taxonomy" id="926571"/>
    <lineage>
        <taxon>Archaea</taxon>
        <taxon>Nitrososphaerota</taxon>
        <taxon>Nitrososphaeria</taxon>
        <taxon>Nitrososphaerales</taxon>
        <taxon>Nitrososphaeraceae</taxon>
        <taxon>Nitrososphaera</taxon>
    </lineage>
</organism>
<proteinExistence type="predicted"/>
<reference evidence="2 3" key="1">
    <citation type="journal article" date="2014" name="Int. J. Syst. Evol. Microbiol.">
        <title>Nitrososphaera viennensis gen. nov., sp. nov., an aerobic and mesophilic, ammonia-oxidizing archaeon from soil and a member of the archaeal phylum Thaumarchaeota.</title>
        <authorList>
            <person name="Stieglmeier M."/>
            <person name="Klingl A."/>
            <person name="Alves R.J."/>
            <person name="Rittmann S.K."/>
            <person name="Melcher M."/>
            <person name="Leisch N."/>
            <person name="Schleper C."/>
        </authorList>
    </citation>
    <scope>NUCLEOTIDE SEQUENCE [LARGE SCALE GENOMIC DNA]</scope>
    <source>
        <strain evidence="2">EN76</strain>
    </source>
</reference>
<dbReference type="HOGENOM" id="CLU_2340289_0_0_2"/>
<keyword evidence="1" id="KW-0812">Transmembrane</keyword>
<evidence type="ECO:0000313" key="3">
    <source>
        <dbReference type="Proteomes" id="UP000027093"/>
    </source>
</evidence>